<dbReference type="Pfam" id="PF06271">
    <property type="entry name" value="RDD"/>
    <property type="match status" value="1"/>
</dbReference>
<dbReference type="PANTHER" id="PTHR38480">
    <property type="entry name" value="SLR0254 PROTEIN"/>
    <property type="match status" value="1"/>
</dbReference>
<reference evidence="9" key="1">
    <citation type="submission" date="2016-10" db="EMBL/GenBank/DDBJ databases">
        <authorList>
            <person name="Varghese N."/>
            <person name="Submissions S."/>
        </authorList>
    </citation>
    <scope>NUCLEOTIDE SEQUENCE [LARGE SCALE GENOMIC DNA]</scope>
    <source>
        <strain evidence="9">CGMCC 1.12397</strain>
    </source>
</reference>
<dbReference type="Proteomes" id="UP000255421">
    <property type="component" value="Unassembled WGS sequence"/>
</dbReference>
<dbReference type="PANTHER" id="PTHR38480:SF1">
    <property type="entry name" value="SLR0254 PROTEIN"/>
    <property type="match status" value="1"/>
</dbReference>
<gene>
    <name evidence="7" type="ORF">DWB78_16615</name>
    <name evidence="8" type="ORF">SAMN05216278_3594</name>
</gene>
<dbReference type="RefSeq" id="WP_092539081.1">
    <property type="nucleotide sequence ID" value="NZ_FNKQ01000005.1"/>
</dbReference>
<dbReference type="AlphaFoldDB" id="A0A1H1G8M4"/>
<dbReference type="Proteomes" id="UP000199289">
    <property type="component" value="Unassembled WGS sequence"/>
</dbReference>
<evidence type="ECO:0000313" key="7">
    <source>
        <dbReference type="EMBL" id="RDI69773.1"/>
    </source>
</evidence>
<evidence type="ECO:0000256" key="1">
    <source>
        <dbReference type="ARBA" id="ARBA00004141"/>
    </source>
</evidence>
<comment type="subcellular location">
    <subcellularLocation>
        <location evidence="1">Membrane</location>
        <topology evidence="1">Multi-pass membrane protein</topology>
    </subcellularLocation>
</comment>
<evidence type="ECO:0000256" key="4">
    <source>
        <dbReference type="ARBA" id="ARBA00023136"/>
    </source>
</evidence>
<accession>A0A1H1G8M4</accession>
<evidence type="ECO:0000259" key="6">
    <source>
        <dbReference type="Pfam" id="PF06271"/>
    </source>
</evidence>
<dbReference type="EMBL" id="QQST01000003">
    <property type="protein sequence ID" value="RDI69773.1"/>
    <property type="molecule type" value="Genomic_DNA"/>
</dbReference>
<reference evidence="8" key="2">
    <citation type="submission" date="2016-10" db="EMBL/GenBank/DDBJ databases">
        <authorList>
            <person name="de Groot N.N."/>
        </authorList>
    </citation>
    <scope>NUCLEOTIDE SEQUENCE [LARGE SCALE GENOMIC DNA]</scope>
    <source>
        <strain evidence="8">CGMCC 1.12397</strain>
    </source>
</reference>
<reference evidence="7 10" key="3">
    <citation type="submission" date="2018-07" db="EMBL/GenBank/DDBJ databases">
        <title>Genome sequence of extremly halophilic archaeon Halopelagius longus strain BC12-B1.</title>
        <authorList>
            <person name="Zhang X."/>
        </authorList>
    </citation>
    <scope>NUCLEOTIDE SEQUENCE [LARGE SCALE GENOMIC DNA]</scope>
    <source>
        <strain evidence="7 10">BC12-B1</strain>
    </source>
</reference>
<feature type="transmembrane region" description="Helical" evidence="5">
    <location>
        <begin position="42"/>
        <end position="60"/>
    </location>
</feature>
<dbReference type="InterPro" id="IPR010432">
    <property type="entry name" value="RDD"/>
</dbReference>
<feature type="domain" description="RDD" evidence="6">
    <location>
        <begin position="9"/>
        <end position="128"/>
    </location>
</feature>
<dbReference type="EMBL" id="FNKQ01000005">
    <property type="protein sequence ID" value="SDR09592.1"/>
    <property type="molecule type" value="Genomic_DNA"/>
</dbReference>
<evidence type="ECO:0000313" key="10">
    <source>
        <dbReference type="Proteomes" id="UP000255421"/>
    </source>
</evidence>
<evidence type="ECO:0000256" key="3">
    <source>
        <dbReference type="ARBA" id="ARBA00022989"/>
    </source>
</evidence>
<evidence type="ECO:0000256" key="5">
    <source>
        <dbReference type="SAM" id="Phobius"/>
    </source>
</evidence>
<dbReference type="OrthoDB" id="307981at2157"/>
<evidence type="ECO:0000313" key="8">
    <source>
        <dbReference type="EMBL" id="SDR09592.1"/>
    </source>
</evidence>
<evidence type="ECO:0000256" key="2">
    <source>
        <dbReference type="ARBA" id="ARBA00022692"/>
    </source>
</evidence>
<organism evidence="8 9">
    <name type="scientific">Halopelagius longus</name>
    <dbReference type="NCBI Taxonomy" id="1236180"/>
    <lineage>
        <taxon>Archaea</taxon>
        <taxon>Methanobacteriati</taxon>
        <taxon>Methanobacteriota</taxon>
        <taxon>Stenosarchaea group</taxon>
        <taxon>Halobacteria</taxon>
        <taxon>Halobacteriales</taxon>
        <taxon>Haloferacaceae</taxon>
    </lineage>
</organism>
<keyword evidence="3 5" id="KW-1133">Transmembrane helix</keyword>
<name>A0A1H1G8M4_9EURY</name>
<keyword evidence="2 5" id="KW-0812">Transmembrane</keyword>
<proteinExistence type="predicted"/>
<keyword evidence="4 5" id="KW-0472">Membrane</keyword>
<dbReference type="GO" id="GO:0016020">
    <property type="term" value="C:membrane"/>
    <property type="evidence" value="ECO:0007669"/>
    <property type="project" value="UniProtKB-SubCell"/>
</dbReference>
<feature type="transmembrane region" description="Helical" evidence="5">
    <location>
        <begin position="98"/>
        <end position="115"/>
    </location>
</feature>
<protein>
    <submittedName>
        <fullName evidence="7">RDD family protein</fullName>
    </submittedName>
    <submittedName>
        <fullName evidence="8">Uncharacterized membrane protein YckC, RDD family</fullName>
    </submittedName>
</protein>
<keyword evidence="10" id="KW-1185">Reference proteome</keyword>
<feature type="transmembrane region" description="Helical" evidence="5">
    <location>
        <begin position="12"/>
        <end position="30"/>
    </location>
</feature>
<sequence length="138" mass="14668">MSRTTNGLVLRRVLAFLADAVVLLGAFFAVTGRFVRSRGRRLAATATLSAVVGFPYHVVLEGAFGRTVGKRAFGIAVVSADGGDCTYAAATIRTLFRFVDWLPAGYLLAFVAMALTDGRRRLGDVAAGTLVVRDEEAV</sequence>
<evidence type="ECO:0000313" key="9">
    <source>
        <dbReference type="Proteomes" id="UP000199289"/>
    </source>
</evidence>